<accession>A0ABS7C4V8</accession>
<keyword evidence="1" id="KW-0812">Transmembrane</keyword>
<reference evidence="2 3" key="1">
    <citation type="submission" date="2021-07" db="EMBL/GenBank/DDBJ databases">
        <title>Paenibacillus radiodurans sp. nov., isolated from the southeastern edge of Tengger Desert.</title>
        <authorList>
            <person name="Zhang G."/>
        </authorList>
    </citation>
    <scope>NUCLEOTIDE SEQUENCE [LARGE SCALE GENOMIC DNA]</scope>
    <source>
        <strain evidence="2 3">CCM 7311</strain>
    </source>
</reference>
<organism evidence="2 3">
    <name type="scientific">Paenibacillus sepulcri</name>
    <dbReference type="NCBI Taxonomy" id="359917"/>
    <lineage>
        <taxon>Bacteria</taxon>
        <taxon>Bacillati</taxon>
        <taxon>Bacillota</taxon>
        <taxon>Bacilli</taxon>
        <taxon>Bacillales</taxon>
        <taxon>Paenibacillaceae</taxon>
        <taxon>Paenibacillus</taxon>
    </lineage>
</organism>
<evidence type="ECO:0000313" key="2">
    <source>
        <dbReference type="EMBL" id="MBW7455928.1"/>
    </source>
</evidence>
<feature type="transmembrane region" description="Helical" evidence="1">
    <location>
        <begin position="28"/>
        <end position="47"/>
    </location>
</feature>
<proteinExistence type="predicted"/>
<evidence type="ECO:0008006" key="4">
    <source>
        <dbReference type="Google" id="ProtNLM"/>
    </source>
</evidence>
<comment type="caution">
    <text evidence="2">The sequence shown here is derived from an EMBL/GenBank/DDBJ whole genome shotgun (WGS) entry which is preliminary data.</text>
</comment>
<protein>
    <recommendedName>
        <fullName evidence="4">Signal peptidase I</fullName>
    </recommendedName>
</protein>
<evidence type="ECO:0000313" key="3">
    <source>
        <dbReference type="Proteomes" id="UP001519887"/>
    </source>
</evidence>
<dbReference type="EMBL" id="JAHZIK010000461">
    <property type="protein sequence ID" value="MBW7455928.1"/>
    <property type="molecule type" value="Genomic_DNA"/>
</dbReference>
<evidence type="ECO:0000256" key="1">
    <source>
        <dbReference type="SAM" id="Phobius"/>
    </source>
</evidence>
<keyword evidence="1" id="KW-0472">Membrane</keyword>
<dbReference type="Proteomes" id="UP001519887">
    <property type="component" value="Unassembled WGS sequence"/>
</dbReference>
<sequence length="67" mass="7801">MKLRQLFARKRTKRLKGFEELSDDVTDVLKKIVIILLILLVVSQLVLQIPQVRLWITGVDRLEGTPF</sequence>
<keyword evidence="3" id="KW-1185">Reference proteome</keyword>
<dbReference type="RefSeq" id="WP_210041541.1">
    <property type="nucleotide sequence ID" value="NZ_JBHLVU010000073.1"/>
</dbReference>
<gene>
    <name evidence="2" type="ORF">K0U00_18020</name>
</gene>
<name>A0ABS7C4V8_9BACL</name>
<keyword evidence="1" id="KW-1133">Transmembrane helix</keyword>